<dbReference type="AlphaFoldDB" id="C1F6K9"/>
<dbReference type="GO" id="GO:0016491">
    <property type="term" value="F:oxidoreductase activity"/>
    <property type="evidence" value="ECO:0007669"/>
    <property type="project" value="InterPro"/>
</dbReference>
<dbReference type="HOGENOM" id="CLU_095256_2_2_0"/>
<feature type="domain" description="Ferritin-like diiron" evidence="2">
    <location>
        <begin position="7"/>
        <end position="138"/>
    </location>
</feature>
<proteinExistence type="predicted"/>
<keyword evidence="4" id="KW-1185">Reference proteome</keyword>
<dbReference type="Proteomes" id="UP000002207">
    <property type="component" value="Chromosome"/>
</dbReference>
<dbReference type="InterPro" id="IPR009078">
    <property type="entry name" value="Ferritin-like_SF"/>
</dbReference>
<dbReference type="InterPro" id="IPR009040">
    <property type="entry name" value="Ferritin-like_diiron"/>
</dbReference>
<dbReference type="PANTHER" id="PTHR43865">
    <property type="entry name" value="RUBRERYTHRIN-RELATED"/>
    <property type="match status" value="1"/>
</dbReference>
<protein>
    <submittedName>
        <fullName evidence="3">Rubrerythrin</fullName>
    </submittedName>
</protein>
<evidence type="ECO:0000259" key="2">
    <source>
        <dbReference type="PROSITE" id="PS50905"/>
    </source>
</evidence>
<reference evidence="3 4" key="1">
    <citation type="journal article" date="2009" name="Appl. Environ. Microbiol.">
        <title>Three genomes from the phylum Acidobacteria provide insight into the lifestyles of these microorganisms in soils.</title>
        <authorList>
            <person name="Ward N.L."/>
            <person name="Challacombe J.F."/>
            <person name="Janssen P.H."/>
            <person name="Henrissat B."/>
            <person name="Coutinho P.M."/>
            <person name="Wu M."/>
            <person name="Xie G."/>
            <person name="Haft D.H."/>
            <person name="Sait M."/>
            <person name="Badger J."/>
            <person name="Barabote R.D."/>
            <person name="Bradley B."/>
            <person name="Brettin T.S."/>
            <person name="Brinkac L.M."/>
            <person name="Bruce D."/>
            <person name="Creasy T."/>
            <person name="Daugherty S.C."/>
            <person name="Davidsen T.M."/>
            <person name="DeBoy R.T."/>
            <person name="Detter J.C."/>
            <person name="Dodson R.J."/>
            <person name="Durkin A.S."/>
            <person name="Ganapathy A."/>
            <person name="Gwinn-Giglio M."/>
            <person name="Han C.S."/>
            <person name="Khouri H."/>
            <person name="Kiss H."/>
            <person name="Kothari S.P."/>
            <person name="Madupu R."/>
            <person name="Nelson K.E."/>
            <person name="Nelson W.C."/>
            <person name="Paulsen I."/>
            <person name="Penn K."/>
            <person name="Ren Q."/>
            <person name="Rosovitz M.J."/>
            <person name="Selengut J.D."/>
            <person name="Shrivastava S."/>
            <person name="Sullivan S.A."/>
            <person name="Tapia R."/>
            <person name="Thompson L.S."/>
            <person name="Watkins K.L."/>
            <person name="Yang Q."/>
            <person name="Yu C."/>
            <person name="Zafar N."/>
            <person name="Zhou L."/>
            <person name="Kuske C.R."/>
        </authorList>
    </citation>
    <scope>NUCLEOTIDE SEQUENCE [LARGE SCALE GENOMIC DNA]</scope>
    <source>
        <strain evidence="4">ATCC 51196 / DSM 11244 / BCRC 80197 / JCM 7670 / NBRC 15755 / NCIMB 13165 / 161</strain>
    </source>
</reference>
<dbReference type="PANTHER" id="PTHR43865:SF1">
    <property type="entry name" value="RUBRERYTHRIN-RELATED"/>
    <property type="match status" value="1"/>
</dbReference>
<organism evidence="3 4">
    <name type="scientific">Acidobacterium capsulatum (strain ATCC 51196 / DSM 11244 / BCRC 80197 / JCM 7670 / NBRC 15755 / NCIMB 13165 / 161)</name>
    <dbReference type="NCBI Taxonomy" id="240015"/>
    <lineage>
        <taxon>Bacteria</taxon>
        <taxon>Pseudomonadati</taxon>
        <taxon>Acidobacteriota</taxon>
        <taxon>Terriglobia</taxon>
        <taxon>Terriglobales</taxon>
        <taxon>Acidobacteriaceae</taxon>
        <taxon>Acidobacterium</taxon>
    </lineage>
</organism>
<dbReference type="Gene3D" id="1.20.1260.10">
    <property type="match status" value="1"/>
</dbReference>
<accession>C1F6K9</accession>
<dbReference type="SUPFAM" id="SSF47240">
    <property type="entry name" value="Ferritin-like"/>
    <property type="match status" value="1"/>
</dbReference>
<comment type="cofactor">
    <cofactor evidence="1">
        <name>Fe(3+)</name>
        <dbReference type="ChEBI" id="CHEBI:29034"/>
    </cofactor>
</comment>
<name>C1F6K9_ACIC5</name>
<dbReference type="InterPro" id="IPR003251">
    <property type="entry name" value="Rr_diiron-bd_dom"/>
</dbReference>
<dbReference type="InterPro" id="IPR052364">
    <property type="entry name" value="Rubrerythrin"/>
</dbReference>
<dbReference type="Pfam" id="PF02915">
    <property type="entry name" value="Rubrerythrin"/>
    <property type="match status" value="1"/>
</dbReference>
<evidence type="ECO:0000313" key="3">
    <source>
        <dbReference type="EMBL" id="ACO32324.1"/>
    </source>
</evidence>
<gene>
    <name evidence="3" type="primary">rbr</name>
    <name evidence="3" type="ordered locus">ACP_1512</name>
</gene>
<dbReference type="PROSITE" id="PS50905">
    <property type="entry name" value="FERRITIN_LIKE"/>
    <property type="match status" value="1"/>
</dbReference>
<evidence type="ECO:0000313" key="4">
    <source>
        <dbReference type="Proteomes" id="UP000002207"/>
    </source>
</evidence>
<dbReference type="EMBL" id="CP001472">
    <property type="protein sequence ID" value="ACO32324.1"/>
    <property type="molecule type" value="Genomic_DNA"/>
</dbReference>
<dbReference type="GO" id="GO:0046872">
    <property type="term" value="F:metal ion binding"/>
    <property type="evidence" value="ECO:0007669"/>
    <property type="project" value="InterPro"/>
</dbReference>
<dbReference type="STRING" id="240015.ACP_1512"/>
<evidence type="ECO:0000256" key="1">
    <source>
        <dbReference type="ARBA" id="ARBA00001965"/>
    </source>
</evidence>
<dbReference type="eggNOG" id="COG1592">
    <property type="taxonomic scope" value="Bacteria"/>
</dbReference>
<dbReference type="CDD" id="cd01041">
    <property type="entry name" value="Rubrerythrin"/>
    <property type="match status" value="1"/>
</dbReference>
<dbReference type="KEGG" id="aca:ACP_1512"/>
<dbReference type="InterPro" id="IPR012347">
    <property type="entry name" value="Ferritin-like"/>
</dbReference>
<sequence>MAASSHEHLHAATLKNLSTAMHGEAYAHAKYLLYAEAARKSGHAELADVFTRAAKTERTEHFAEEAALAGLAGSNAENLRDAIAGESYEAKTMYPSFAEEAAKAGDAKAAKLFREIAADEAHHRDAFQAELKKIDSHR</sequence>
<dbReference type="InParanoid" id="C1F6K9"/>